<feature type="transmembrane region" description="Helical" evidence="1">
    <location>
        <begin position="979"/>
        <end position="1005"/>
    </location>
</feature>
<reference evidence="3 4" key="1">
    <citation type="submission" date="2011-09" db="EMBL/GenBank/DDBJ databases">
        <title>The permanent draft genome of Caldithrix abyssi DSM 13497.</title>
        <authorList>
            <consortium name="US DOE Joint Genome Institute (JGI-PGF)"/>
            <person name="Lucas S."/>
            <person name="Han J."/>
            <person name="Lapidus A."/>
            <person name="Bruce D."/>
            <person name="Goodwin L."/>
            <person name="Pitluck S."/>
            <person name="Peters L."/>
            <person name="Kyrpides N."/>
            <person name="Mavromatis K."/>
            <person name="Ivanova N."/>
            <person name="Mikhailova N."/>
            <person name="Chertkov O."/>
            <person name="Detter J.C."/>
            <person name="Tapia R."/>
            <person name="Han C."/>
            <person name="Land M."/>
            <person name="Hauser L."/>
            <person name="Markowitz V."/>
            <person name="Cheng J.-F."/>
            <person name="Hugenholtz P."/>
            <person name="Woyke T."/>
            <person name="Wu D."/>
            <person name="Spring S."/>
            <person name="Brambilla E."/>
            <person name="Klenk H.-P."/>
            <person name="Eisen J.A."/>
        </authorList>
    </citation>
    <scope>NUCLEOTIDE SEQUENCE [LARGE SCALE GENOMIC DNA]</scope>
    <source>
        <strain evidence="3 4">DSM 13497</strain>
    </source>
</reference>
<dbReference type="PANTHER" id="PTHR32063:SF24">
    <property type="entry name" value="CATION EFFLUX SYSTEM (ACRB_ACRD_ACRF FAMILY)"/>
    <property type="match status" value="1"/>
</dbReference>
<dbReference type="Proteomes" id="UP000004671">
    <property type="component" value="Chromosome"/>
</dbReference>
<dbReference type="AlphaFoldDB" id="H1XYB2"/>
<feature type="transmembrane region" description="Helical" evidence="1">
    <location>
        <begin position="359"/>
        <end position="379"/>
    </location>
</feature>
<feature type="transmembrane region" description="Helical" evidence="1">
    <location>
        <begin position="946"/>
        <end position="967"/>
    </location>
</feature>
<dbReference type="STRING" id="880073.Cabys_2524"/>
<dbReference type="Proteomes" id="UP000183868">
    <property type="component" value="Chromosome"/>
</dbReference>
<dbReference type="OrthoDB" id="9758297at2"/>
<dbReference type="InterPro" id="IPR001036">
    <property type="entry name" value="Acrflvin-R"/>
</dbReference>
<feature type="transmembrane region" description="Helical" evidence="1">
    <location>
        <begin position="336"/>
        <end position="352"/>
    </location>
</feature>
<sequence length="1012" mass="112694">MKGLSRFSVENKRALVFSALFLAVIGFYLIYQIPEGVFPDATFPRIMVIADYGLAPLKEVEMEIAKPIEEAVMMVEGVRNVRATISRGSAEINVDFQWDQDMFRAYQLVQAAVSGIQHELPPGIQLEVRRFTTSTYPVAGYSLTSDKLDLLQLRDLAIYTIRPQLASIPGIFNIEVMGGHQREYWVNIDPQKLAAFRLDYRQIKAALQKTNRLSFVGRLNETHKLYLNIADNRFLNLDDIKKTIVAYRDQTPVTLAQIATVEPAVKETFIACESNLKPAVLVTIIKQPKTNAVAIMNQVEQRWQELARVLPPDVHVQKWYDMTDFIKRSIRSVRDAILLGALLTMIILLLFLKRLRITLLTAVIIPIALLITFIFIKLFGMNLNLMSLGGLAASIGILVDNAIVVVENIERYLEQGKPKKEAVILATGEIIPPLLGATLTTLVVFIPLIFLTGVPGIFFRALASTLSIAIFVSMLLAVFLTPALAVIFISTRPKKPGRFLPQIIAVQQRGLRFLLRRPVATVLFIALLGLIAVTSYLRIPSGFLPEWDEGTIVHDYLAPPGSSIEGTKSMLKSVAQFIMSLPDVEAYSLRTGRSLAHPRTHANDGDFVINLKKGHKLSSFEIMDMIREFDARHEPRLEPELFQVLPDRLNDLSGEIAPIVIKVFGKNLRLIQEVAARIADSLKQVDGAVDVYRGFSRGEPELTIRVSPEAVGRFGLTVDEVQNAIRFALWGEVATTMMQGLKVIPVRIRYPKTDFNHMEKIRRLPLYLARIDRVVELQELAHIEKVPGKTDIDHENLVQVVNVKAHISGRDLGSVIGDVKTMLNRILLPPGVTIRIGGQYESQQRAFRELILILLFGALLVYTILLFEFKSFRTAAVILLGTALSVSGVFVLLLITGIPLDISAFMGMIMIIGVVVNNGILFIDYAEKFLKETPDVARALLKAGQVRLRPILMTTLSTIFGFLPLALALGEGSEMLQPLAVSMIGGMSLSVALSLFLIPGMYWIVNRPSSSK</sequence>
<organism evidence="3 4">
    <name type="scientific">Caldithrix abyssi DSM 13497</name>
    <dbReference type="NCBI Taxonomy" id="880073"/>
    <lineage>
        <taxon>Bacteria</taxon>
        <taxon>Pseudomonadati</taxon>
        <taxon>Calditrichota</taxon>
        <taxon>Calditrichia</taxon>
        <taxon>Calditrichales</taxon>
        <taxon>Calditrichaceae</taxon>
        <taxon>Caldithrix</taxon>
    </lineage>
</organism>
<keyword evidence="1" id="KW-0472">Membrane</keyword>
<dbReference type="Gene3D" id="3.30.70.1440">
    <property type="entry name" value="Multidrug efflux transporter AcrB pore domain"/>
    <property type="match status" value="1"/>
</dbReference>
<keyword evidence="1" id="KW-1133">Transmembrane helix</keyword>
<reference evidence="2 5" key="2">
    <citation type="submission" date="2016-11" db="EMBL/GenBank/DDBJ databases">
        <title>Genomic analysis of Caldithrix abyssi and proposal of a novel bacterial phylum Caldithrichaeota.</title>
        <authorList>
            <person name="Kublanov I."/>
            <person name="Sigalova O."/>
            <person name="Gavrilov S."/>
            <person name="Lebedinsky A."/>
            <person name="Ivanova N."/>
            <person name="Daum C."/>
            <person name="Reddy T."/>
            <person name="Klenk H.P."/>
            <person name="Goker M."/>
            <person name="Reva O."/>
            <person name="Miroshnichenko M."/>
            <person name="Kyprides N."/>
            <person name="Woyke T."/>
            <person name="Gelfand M."/>
        </authorList>
    </citation>
    <scope>NUCLEOTIDE SEQUENCE [LARGE SCALE GENOMIC DNA]</scope>
    <source>
        <strain evidence="2 5">LF13</strain>
    </source>
</reference>
<name>H1XYB2_CALAY</name>
<dbReference type="InterPro" id="IPR027463">
    <property type="entry name" value="AcrB_DN_DC_subdom"/>
</dbReference>
<protein>
    <submittedName>
        <fullName evidence="3">Acriflavin resistance protein</fullName>
    </submittedName>
    <submittedName>
        <fullName evidence="2">Heavy metal efflux pump, CzcA family</fullName>
    </submittedName>
</protein>
<dbReference type="SUPFAM" id="SSF82693">
    <property type="entry name" value="Multidrug efflux transporter AcrB pore domain, PN1, PN2, PC1 and PC2 subdomains"/>
    <property type="match status" value="3"/>
</dbReference>
<dbReference type="Pfam" id="PF00873">
    <property type="entry name" value="ACR_tran"/>
    <property type="match status" value="1"/>
</dbReference>
<dbReference type="Gene3D" id="3.30.2090.10">
    <property type="entry name" value="Multidrug efflux transporter AcrB TolC docking domain, DN and DC subdomains"/>
    <property type="match status" value="2"/>
</dbReference>
<feature type="transmembrane region" description="Helical" evidence="1">
    <location>
        <begin position="519"/>
        <end position="537"/>
    </location>
</feature>
<feature type="transmembrane region" description="Helical" evidence="1">
    <location>
        <begin position="876"/>
        <end position="898"/>
    </location>
</feature>
<dbReference type="EMBL" id="CM001402">
    <property type="protein sequence ID" value="EHO43179.1"/>
    <property type="molecule type" value="Genomic_DNA"/>
</dbReference>
<evidence type="ECO:0000313" key="3">
    <source>
        <dbReference type="EMBL" id="EHO43179.1"/>
    </source>
</evidence>
<dbReference type="Gene3D" id="3.30.70.1430">
    <property type="entry name" value="Multidrug efflux transporter AcrB pore domain"/>
    <property type="match status" value="2"/>
</dbReference>
<dbReference type="Gene3D" id="1.20.1640.10">
    <property type="entry name" value="Multidrug efflux transporter AcrB transmembrane domain"/>
    <property type="match status" value="2"/>
</dbReference>
<dbReference type="KEGG" id="caby:Cabys_2524"/>
<keyword evidence="4" id="KW-1185">Reference proteome</keyword>
<feature type="transmembrane region" description="Helical" evidence="1">
    <location>
        <begin position="385"/>
        <end position="409"/>
    </location>
</feature>
<feature type="transmembrane region" description="Helical" evidence="1">
    <location>
        <begin position="904"/>
        <end position="925"/>
    </location>
</feature>
<feature type="transmembrane region" description="Helical" evidence="1">
    <location>
        <begin position="457"/>
        <end position="489"/>
    </location>
</feature>
<dbReference type="EMBL" id="CP018099">
    <property type="protein sequence ID" value="APF19273.1"/>
    <property type="molecule type" value="Genomic_DNA"/>
</dbReference>
<feature type="transmembrane region" description="Helical" evidence="1">
    <location>
        <begin position="430"/>
        <end position="451"/>
    </location>
</feature>
<dbReference type="GO" id="GO:0005886">
    <property type="term" value="C:plasma membrane"/>
    <property type="evidence" value="ECO:0007669"/>
    <property type="project" value="TreeGrafter"/>
</dbReference>
<dbReference type="PRINTS" id="PR00702">
    <property type="entry name" value="ACRIFLAVINRP"/>
</dbReference>
<feature type="transmembrane region" description="Helical" evidence="1">
    <location>
        <begin position="12"/>
        <end position="31"/>
    </location>
</feature>
<gene>
    <name evidence="2" type="ORF">Cabys_2524</name>
    <name evidence="3" type="ORF">Calab_3581</name>
</gene>
<dbReference type="PANTHER" id="PTHR32063">
    <property type="match status" value="1"/>
</dbReference>
<keyword evidence="1" id="KW-0812">Transmembrane</keyword>
<dbReference type="SUPFAM" id="SSF82714">
    <property type="entry name" value="Multidrug efflux transporter AcrB TolC docking domain, DN and DC subdomains"/>
    <property type="match status" value="2"/>
</dbReference>
<proteinExistence type="predicted"/>
<dbReference type="HOGENOM" id="CLU_002755_1_2_0"/>
<accession>H1XYB2</accession>
<dbReference type="PaxDb" id="880073-Calab_3581"/>
<evidence type="ECO:0000256" key="1">
    <source>
        <dbReference type="SAM" id="Phobius"/>
    </source>
</evidence>
<dbReference type="RefSeq" id="WP_006930712.1">
    <property type="nucleotide sequence ID" value="NZ_CM001402.1"/>
</dbReference>
<dbReference type="Gene3D" id="3.30.70.1320">
    <property type="entry name" value="Multidrug efflux transporter AcrB pore domain like"/>
    <property type="match status" value="1"/>
</dbReference>
<dbReference type="GO" id="GO:0042910">
    <property type="term" value="F:xenobiotic transmembrane transporter activity"/>
    <property type="evidence" value="ECO:0007669"/>
    <property type="project" value="TreeGrafter"/>
</dbReference>
<dbReference type="InParanoid" id="H1XYB2"/>
<feature type="transmembrane region" description="Helical" evidence="1">
    <location>
        <begin position="850"/>
        <end position="869"/>
    </location>
</feature>
<evidence type="ECO:0000313" key="2">
    <source>
        <dbReference type="EMBL" id="APF19273.1"/>
    </source>
</evidence>
<evidence type="ECO:0000313" key="5">
    <source>
        <dbReference type="Proteomes" id="UP000183868"/>
    </source>
</evidence>
<dbReference type="SUPFAM" id="SSF82866">
    <property type="entry name" value="Multidrug efflux transporter AcrB transmembrane domain"/>
    <property type="match status" value="2"/>
</dbReference>
<dbReference type="eggNOG" id="COG0841">
    <property type="taxonomic scope" value="Bacteria"/>
</dbReference>
<evidence type="ECO:0000313" key="4">
    <source>
        <dbReference type="Proteomes" id="UP000004671"/>
    </source>
</evidence>